<dbReference type="AlphaFoldDB" id="A0A2A7I0D9"/>
<evidence type="ECO:0000313" key="2">
    <source>
        <dbReference type="Proteomes" id="UP000220006"/>
    </source>
</evidence>
<accession>A0A2A7I0D9</accession>
<name>A0A2A7I0D9_BACCE</name>
<protein>
    <recommendedName>
        <fullName evidence="3">Phage structural protein</fullName>
    </recommendedName>
</protein>
<organism evidence="1 2">
    <name type="scientific">Bacillus cereus</name>
    <dbReference type="NCBI Taxonomy" id="1396"/>
    <lineage>
        <taxon>Bacteria</taxon>
        <taxon>Bacillati</taxon>
        <taxon>Bacillota</taxon>
        <taxon>Bacilli</taxon>
        <taxon>Bacillales</taxon>
        <taxon>Bacillaceae</taxon>
        <taxon>Bacillus</taxon>
        <taxon>Bacillus cereus group</taxon>
    </lineage>
</organism>
<proteinExistence type="predicted"/>
<dbReference type="RefSeq" id="WP_097903120.1">
    <property type="nucleotide sequence ID" value="NZ_NVLK01000012.1"/>
</dbReference>
<comment type="caution">
    <text evidence="1">The sequence shown here is derived from an EMBL/GenBank/DDBJ whole genome shotgun (WGS) entry which is preliminary data.</text>
</comment>
<dbReference type="EMBL" id="NVLK01000012">
    <property type="protein sequence ID" value="PEC22792.1"/>
    <property type="molecule type" value="Genomic_DNA"/>
</dbReference>
<gene>
    <name evidence="1" type="ORF">COM96_06590</name>
</gene>
<reference evidence="1 2" key="1">
    <citation type="submission" date="2017-09" db="EMBL/GenBank/DDBJ databases">
        <title>Large-scale bioinformatics analysis of Bacillus genomes uncovers conserved roles of natural products in bacterial physiology.</title>
        <authorList>
            <consortium name="Agbiome Team Llc"/>
            <person name="Bleich R.M."/>
            <person name="Grubbs K.J."/>
            <person name="Santa Maria K.C."/>
            <person name="Allen S.E."/>
            <person name="Farag S."/>
            <person name="Shank E.A."/>
            <person name="Bowers A."/>
        </authorList>
    </citation>
    <scope>NUCLEOTIDE SEQUENCE [LARGE SCALE GENOMIC DNA]</scope>
    <source>
        <strain evidence="1 2">AFS096845</strain>
    </source>
</reference>
<evidence type="ECO:0008006" key="3">
    <source>
        <dbReference type="Google" id="ProtNLM"/>
    </source>
</evidence>
<sequence length="685" mass="77455">MEKFSFFNSVSGDRRYKAEDWANYFNKFITNGYFPNIASNLQVMASGTNMKVTLRTGAAWINGYMYQNTTDFDLTIQTADAVNSRKDRVVLRLDHEKREIKAYVKKGTPSGSPVAPALQRDADAYELAVAEVLVRNGVVVITQEAVTDVRLNKDLCGVVNSLLQADTTMIFNQYWDWFVRTKQKYDEDNTTIMSDFRKFMEDEKKRYNDEFTAWFQNLKNILDSNTAGNLLNEINKIHDKWNATLVELEKKSQAVQHGLNVVNATTSSPLNIEIQGRTLADLLGKDGAVPQTNKVFSVETAKYYLIINSSSAQVTVDNTAQNTPYKFTGKASVLLTWISGMVALYEVDQATYNKINIDPEFSSQKLMSKFPYVEGVQHLNPVVNIAGTNPSYVYTNILLAGQNGVNDVLYQEDGQWKVLRKWLIDKSTKAITLLPQSVVETVQVEGSLAVSGVTQVSVDSGIVMRGKMNKFYYSSAYKRYYINHAESPLQFRTQTIIGIFKNGVLDNKWEITARKNDDPSYPTLGIQYARIDESFFDSTAEYTVTYSVLDKHLYTTNVIDAKVMYNQSLASTVREVVEKQADNSTLLFAVQAKVGELTAKTKEYGLRLTPRRSGRDENDIFTVTEYKMANGTVRKRSLLSNPNAYGSYLTRTETEYFENGAVQKVTLLDLIYDVDGNFIDEVERT</sequence>
<dbReference type="Proteomes" id="UP000220006">
    <property type="component" value="Unassembled WGS sequence"/>
</dbReference>
<evidence type="ECO:0000313" key="1">
    <source>
        <dbReference type="EMBL" id="PEC22792.1"/>
    </source>
</evidence>